<feature type="compositionally biased region" description="Basic and acidic residues" evidence="2">
    <location>
        <begin position="142"/>
        <end position="162"/>
    </location>
</feature>
<dbReference type="InterPro" id="IPR013087">
    <property type="entry name" value="Znf_C2H2_type"/>
</dbReference>
<dbReference type="EMBL" id="WKFB01000677">
    <property type="protein sequence ID" value="KAF6718881.1"/>
    <property type="molecule type" value="Genomic_DNA"/>
</dbReference>
<organism evidence="4 5">
    <name type="scientific">Oryzias melastigma</name>
    <name type="common">Marine medaka</name>
    <dbReference type="NCBI Taxonomy" id="30732"/>
    <lineage>
        <taxon>Eukaryota</taxon>
        <taxon>Metazoa</taxon>
        <taxon>Chordata</taxon>
        <taxon>Craniata</taxon>
        <taxon>Vertebrata</taxon>
        <taxon>Euteleostomi</taxon>
        <taxon>Actinopterygii</taxon>
        <taxon>Neopterygii</taxon>
        <taxon>Teleostei</taxon>
        <taxon>Neoteleostei</taxon>
        <taxon>Acanthomorphata</taxon>
        <taxon>Ovalentaria</taxon>
        <taxon>Atherinomorphae</taxon>
        <taxon>Beloniformes</taxon>
        <taxon>Adrianichthyidae</taxon>
        <taxon>Oryziinae</taxon>
        <taxon>Oryzias</taxon>
    </lineage>
</organism>
<keyword evidence="1" id="KW-0862">Zinc</keyword>
<dbReference type="AlphaFoldDB" id="A0A834F2I9"/>
<gene>
    <name evidence="4" type="ORF">FQA47_013617</name>
</gene>
<keyword evidence="1" id="KW-0863">Zinc-finger</keyword>
<accession>A0A834F2I9</accession>
<feature type="domain" description="C2H2-type" evidence="3">
    <location>
        <begin position="57"/>
        <end position="84"/>
    </location>
</feature>
<name>A0A834F2I9_ORYME</name>
<protein>
    <recommendedName>
        <fullName evidence="3">C2H2-type domain-containing protein</fullName>
    </recommendedName>
</protein>
<evidence type="ECO:0000256" key="1">
    <source>
        <dbReference type="PROSITE-ProRule" id="PRU00042"/>
    </source>
</evidence>
<comment type="caution">
    <text evidence="4">The sequence shown here is derived from an EMBL/GenBank/DDBJ whole genome shotgun (WGS) entry which is preliminary data.</text>
</comment>
<dbReference type="PROSITE" id="PS50157">
    <property type="entry name" value="ZINC_FINGER_C2H2_2"/>
    <property type="match status" value="1"/>
</dbReference>
<evidence type="ECO:0000259" key="3">
    <source>
        <dbReference type="PROSITE" id="PS50157"/>
    </source>
</evidence>
<feature type="compositionally biased region" description="Low complexity" evidence="2">
    <location>
        <begin position="88"/>
        <end position="99"/>
    </location>
</feature>
<dbReference type="GO" id="GO:0008270">
    <property type="term" value="F:zinc ion binding"/>
    <property type="evidence" value="ECO:0007669"/>
    <property type="project" value="UniProtKB-KW"/>
</dbReference>
<reference evidence="4" key="1">
    <citation type="journal article" name="BMC Genomics">
        <title>Long-read sequencing and de novo genome assembly of marine medaka (Oryzias melastigma).</title>
        <authorList>
            <person name="Liang P."/>
            <person name="Saqib H.S.A."/>
            <person name="Ni X."/>
            <person name="Shen Y."/>
        </authorList>
    </citation>
    <scope>NUCLEOTIDE SEQUENCE</scope>
    <source>
        <strain evidence="4">Bigg-433</strain>
    </source>
</reference>
<sequence>MESVTAVALSPPRGTSFTATWSPVTWSASLGLAVRSTPQDQVFLNYPFPLETLGVVLKCQVCGHNSDSPAHLQQHVRTHLEVRVPAERSPTPRQSTPSSFDHPQPSPQEREPLACVPKPESSSPGANGGSATPRDYSSPDSHSTELRIKEEPQSEPRLKSVA</sequence>
<evidence type="ECO:0000313" key="5">
    <source>
        <dbReference type="Proteomes" id="UP000646548"/>
    </source>
</evidence>
<proteinExistence type="predicted"/>
<keyword evidence="1" id="KW-0479">Metal-binding</keyword>
<evidence type="ECO:0000313" key="4">
    <source>
        <dbReference type="EMBL" id="KAF6718881.1"/>
    </source>
</evidence>
<dbReference type="Proteomes" id="UP000646548">
    <property type="component" value="Unassembled WGS sequence"/>
</dbReference>
<feature type="region of interest" description="Disordered" evidence="2">
    <location>
        <begin position="81"/>
        <end position="162"/>
    </location>
</feature>
<evidence type="ECO:0000256" key="2">
    <source>
        <dbReference type="SAM" id="MobiDB-lite"/>
    </source>
</evidence>